<name>A0A842JD33_9BACT</name>
<keyword evidence="7 8" id="KW-0998">Cell outer membrane</keyword>
<dbReference type="PANTHER" id="PTHR32552:SF82">
    <property type="entry name" value="FCUA PROTEIN"/>
    <property type="match status" value="1"/>
</dbReference>
<evidence type="ECO:0000256" key="7">
    <source>
        <dbReference type="ARBA" id="ARBA00023237"/>
    </source>
</evidence>
<evidence type="ECO:0000256" key="5">
    <source>
        <dbReference type="ARBA" id="ARBA00023077"/>
    </source>
</evidence>
<dbReference type="EMBL" id="JACLZK010000002">
    <property type="protein sequence ID" value="MBC2883313.1"/>
    <property type="molecule type" value="Genomic_DNA"/>
</dbReference>
<comment type="caution">
    <text evidence="13">The sequence shown here is derived from an EMBL/GenBank/DDBJ whole genome shotgun (WGS) entry which is preliminary data.</text>
</comment>
<protein>
    <submittedName>
        <fullName evidence="13">TonB-dependent receptor</fullName>
    </submittedName>
</protein>
<dbReference type="Gene3D" id="2.170.130.10">
    <property type="entry name" value="TonB-dependent receptor, plug domain"/>
    <property type="match status" value="1"/>
</dbReference>
<keyword evidence="6 8" id="KW-0472">Membrane</keyword>
<feature type="signal peptide" evidence="10">
    <location>
        <begin position="1"/>
        <end position="22"/>
    </location>
</feature>
<evidence type="ECO:0000313" key="13">
    <source>
        <dbReference type="EMBL" id="MBC2883313.1"/>
    </source>
</evidence>
<dbReference type="Pfam" id="PF00593">
    <property type="entry name" value="TonB_dep_Rec_b-barrel"/>
    <property type="match status" value="1"/>
</dbReference>
<gene>
    <name evidence="13" type="ORF">H7R39_08615</name>
</gene>
<accession>A0A842JD33</accession>
<dbReference type="Gene3D" id="2.40.170.20">
    <property type="entry name" value="TonB-dependent receptor, beta-barrel domain"/>
    <property type="match status" value="1"/>
</dbReference>
<reference evidence="13 14" key="1">
    <citation type="submission" date="2020-08" db="EMBL/GenBank/DDBJ databases">
        <title>Complete genome and description of Campylobacter massiliensis Marseille-Q3452 sp. nov.</title>
        <authorList>
            <person name="Antezack A."/>
        </authorList>
    </citation>
    <scope>NUCLEOTIDE SEQUENCE [LARGE SCALE GENOMIC DNA]</scope>
    <source>
        <strain evidence="13 14">Marseille-Q3452</strain>
    </source>
</reference>
<evidence type="ECO:0000256" key="6">
    <source>
        <dbReference type="ARBA" id="ARBA00023136"/>
    </source>
</evidence>
<dbReference type="InterPro" id="IPR037066">
    <property type="entry name" value="Plug_dom_sf"/>
</dbReference>
<dbReference type="PANTHER" id="PTHR32552">
    <property type="entry name" value="FERRICHROME IRON RECEPTOR-RELATED"/>
    <property type="match status" value="1"/>
</dbReference>
<keyword evidence="3 8" id="KW-1134">Transmembrane beta strand</keyword>
<evidence type="ECO:0000256" key="1">
    <source>
        <dbReference type="ARBA" id="ARBA00004571"/>
    </source>
</evidence>
<dbReference type="SUPFAM" id="SSF56935">
    <property type="entry name" value="Porins"/>
    <property type="match status" value="1"/>
</dbReference>
<keyword evidence="10" id="KW-0732">Signal</keyword>
<evidence type="ECO:0000259" key="11">
    <source>
        <dbReference type="Pfam" id="PF00593"/>
    </source>
</evidence>
<evidence type="ECO:0000256" key="9">
    <source>
        <dbReference type="RuleBase" id="RU003357"/>
    </source>
</evidence>
<dbReference type="InterPro" id="IPR000531">
    <property type="entry name" value="Beta-barrel_TonB"/>
</dbReference>
<dbReference type="GO" id="GO:0015344">
    <property type="term" value="F:siderophore uptake transmembrane transporter activity"/>
    <property type="evidence" value="ECO:0007669"/>
    <property type="project" value="TreeGrafter"/>
</dbReference>
<evidence type="ECO:0000256" key="10">
    <source>
        <dbReference type="SAM" id="SignalP"/>
    </source>
</evidence>
<dbReference type="Proteomes" id="UP000552683">
    <property type="component" value="Unassembled WGS sequence"/>
</dbReference>
<dbReference type="InterPro" id="IPR039426">
    <property type="entry name" value="TonB-dep_rcpt-like"/>
</dbReference>
<dbReference type="RefSeq" id="WP_185898843.1">
    <property type="nucleotide sequence ID" value="NZ_JACLZK010000002.1"/>
</dbReference>
<dbReference type="GO" id="GO:0009279">
    <property type="term" value="C:cell outer membrane"/>
    <property type="evidence" value="ECO:0007669"/>
    <property type="project" value="UniProtKB-SubCell"/>
</dbReference>
<dbReference type="AlphaFoldDB" id="A0A842JD33"/>
<comment type="subcellular location">
    <subcellularLocation>
        <location evidence="1 8">Cell outer membrane</location>
        <topology evidence="1 8">Multi-pass membrane protein</topology>
    </subcellularLocation>
</comment>
<evidence type="ECO:0000256" key="3">
    <source>
        <dbReference type="ARBA" id="ARBA00022452"/>
    </source>
</evidence>
<dbReference type="InterPro" id="IPR036942">
    <property type="entry name" value="Beta-barrel_TonB_sf"/>
</dbReference>
<evidence type="ECO:0000259" key="12">
    <source>
        <dbReference type="Pfam" id="PF07715"/>
    </source>
</evidence>
<proteinExistence type="inferred from homology"/>
<evidence type="ECO:0000256" key="8">
    <source>
        <dbReference type="PROSITE-ProRule" id="PRU01360"/>
    </source>
</evidence>
<evidence type="ECO:0000256" key="2">
    <source>
        <dbReference type="ARBA" id="ARBA00022448"/>
    </source>
</evidence>
<keyword evidence="4 8" id="KW-0812">Transmembrane</keyword>
<dbReference type="CDD" id="cd01347">
    <property type="entry name" value="ligand_gated_channel"/>
    <property type="match status" value="1"/>
</dbReference>
<keyword evidence="2 8" id="KW-0813">Transport</keyword>
<keyword evidence="5 9" id="KW-0798">TonB box</keyword>
<dbReference type="PROSITE" id="PS52016">
    <property type="entry name" value="TONB_DEPENDENT_REC_3"/>
    <property type="match status" value="1"/>
</dbReference>
<dbReference type="InterPro" id="IPR012910">
    <property type="entry name" value="Plug_dom"/>
</dbReference>
<comment type="similarity">
    <text evidence="8 9">Belongs to the TonB-dependent receptor family.</text>
</comment>
<evidence type="ECO:0000313" key="14">
    <source>
        <dbReference type="Proteomes" id="UP000552683"/>
    </source>
</evidence>
<feature type="domain" description="TonB-dependent receptor-like beta-barrel" evidence="11">
    <location>
        <begin position="264"/>
        <end position="686"/>
    </location>
</feature>
<sequence>MRVKFSVATCAVLTLFAAQANAADTVKLEGVEINSVGDNISESGISEGILAKNVQNGILAGKKVLDTPYQISTITKETMNHQGVTGFEEAVKYFPSAQVQMRGGTTVGRPQTRGFEGSVVGNVFWDGFYAISTTAIPMAMFESLQIQNGLAGSLYGPQNPVGVFNYTRKRPVDNEHSIWADYASREHFGVGVDSSMKFDKVGYRAVVYGSDGAKQVKDSNYQRRLASITLEFYPTESLTFETAASYYEHNTHGFAGLFALYVKDGMIRNDLKLPDPVDNKTPGLGQPYGGMNLKTTTASVKFKYAPSEDWYFEGGYQFQRADRHIHSVVNRITDKNGNYDTYHSGGATAAYRFDLPSGYLKAVTDFDTWGLNHNFSVQANGYRYVQYRYSNLSTTTKAGSANINDPKIFPHPNSKKGSNLYKLSTTDMKNISVLDDITINDNFSLLLSLSNSWIKERTRPAITATQRQLKPIVTKYDESGLSYGASLVYKPVENVSTYFTFADSLQQGGSGTNADGTTSVLKPYRSKQYEIGAKARINEIDFSSAVFRIQRPIAYVGSSGKYDVQGEQVNTGFEFMSGGKITSNLSVLGGFTLINSKFKNPLLKGANGKVVNGVPKLNSNLLFDYVVPNTEKLAFSANFHYTSKMYIDDLNTQATPSFFVTDLGVRYVSRAMLGKQTTLRFNVNNVFNKKYWAGMYPASADGAGTSASVLGVANGLSLGESRMFMLSAEVKF</sequence>
<feature type="domain" description="TonB-dependent receptor plug" evidence="12">
    <location>
        <begin position="64"/>
        <end position="163"/>
    </location>
</feature>
<keyword evidence="14" id="KW-1185">Reference proteome</keyword>
<feature type="chain" id="PRO_5033054713" evidence="10">
    <location>
        <begin position="23"/>
        <end position="732"/>
    </location>
</feature>
<evidence type="ECO:0000256" key="4">
    <source>
        <dbReference type="ARBA" id="ARBA00022692"/>
    </source>
</evidence>
<dbReference type="Pfam" id="PF07715">
    <property type="entry name" value="Plug"/>
    <property type="match status" value="1"/>
</dbReference>
<organism evidence="13 14">
    <name type="scientific">Campylobacter massiliensis</name>
    <dbReference type="NCBI Taxonomy" id="2762557"/>
    <lineage>
        <taxon>Bacteria</taxon>
        <taxon>Pseudomonadati</taxon>
        <taxon>Campylobacterota</taxon>
        <taxon>Epsilonproteobacteria</taxon>
        <taxon>Campylobacterales</taxon>
        <taxon>Campylobacteraceae</taxon>
        <taxon>Campylobacter</taxon>
    </lineage>
</organism>
<keyword evidence="13" id="KW-0675">Receptor</keyword>